<dbReference type="AlphaFoldDB" id="A0A0B7C497"/>
<accession>A0A0B7C497</accession>
<dbReference type="EMBL" id="HACG01053428">
    <property type="protein sequence ID" value="CEL00299.1"/>
    <property type="molecule type" value="Transcribed_RNA"/>
</dbReference>
<evidence type="ECO:0000313" key="1">
    <source>
        <dbReference type="EMBL" id="CEL00299.1"/>
    </source>
</evidence>
<organism evidence="1">
    <name type="scientific">Arion vulgaris</name>
    <dbReference type="NCBI Taxonomy" id="1028688"/>
    <lineage>
        <taxon>Eukaryota</taxon>
        <taxon>Metazoa</taxon>
        <taxon>Spiralia</taxon>
        <taxon>Lophotrochozoa</taxon>
        <taxon>Mollusca</taxon>
        <taxon>Gastropoda</taxon>
        <taxon>Heterobranchia</taxon>
        <taxon>Euthyneura</taxon>
        <taxon>Panpulmonata</taxon>
        <taxon>Eupulmonata</taxon>
        <taxon>Stylommatophora</taxon>
        <taxon>Helicina</taxon>
        <taxon>Arionoidea</taxon>
        <taxon>Arionidae</taxon>
        <taxon>Arion</taxon>
    </lineage>
</organism>
<name>A0A0B7C497_9EUPU</name>
<evidence type="ECO:0008006" key="2">
    <source>
        <dbReference type="Google" id="ProtNLM"/>
    </source>
</evidence>
<sequence>KSEPVLETADNSTVLYDFNSLSLHNEAASSFTFKVISTIDSVPRNSSFFVVDDSRKLRLVSYLSNSERKKFFDYEQYRTIVVIIEATRDLDTKGLNKKFIKLSIPLVDVNDEMPTVKNQPYPYLAAIPQ</sequence>
<protein>
    <recommendedName>
        <fullName evidence="2">Cadherin domain-containing protein</fullName>
    </recommendedName>
</protein>
<gene>
    <name evidence="1" type="primary">ORF223357</name>
</gene>
<feature type="non-terminal residue" evidence="1">
    <location>
        <position position="1"/>
    </location>
</feature>
<feature type="non-terminal residue" evidence="1">
    <location>
        <position position="129"/>
    </location>
</feature>
<proteinExistence type="predicted"/>
<reference evidence="1" key="1">
    <citation type="submission" date="2014-12" db="EMBL/GenBank/DDBJ databases">
        <title>Insight into the proteome of Arion vulgaris.</title>
        <authorList>
            <person name="Aradska J."/>
            <person name="Bulat T."/>
            <person name="Smidak R."/>
            <person name="Sarate P."/>
            <person name="Gangsoo J."/>
            <person name="Sialana F."/>
            <person name="Bilban M."/>
            <person name="Lubec G."/>
        </authorList>
    </citation>
    <scope>NUCLEOTIDE SEQUENCE</scope>
    <source>
        <tissue evidence="1">Skin</tissue>
    </source>
</reference>